<organism evidence="5 6">
    <name type="scientific">Terrapene triunguis</name>
    <name type="common">Three-toed box turtle</name>
    <dbReference type="NCBI Taxonomy" id="2587831"/>
    <lineage>
        <taxon>Eukaryota</taxon>
        <taxon>Metazoa</taxon>
        <taxon>Chordata</taxon>
        <taxon>Craniata</taxon>
        <taxon>Vertebrata</taxon>
        <taxon>Euteleostomi</taxon>
        <taxon>Archelosauria</taxon>
        <taxon>Testudinata</taxon>
        <taxon>Testudines</taxon>
        <taxon>Cryptodira</taxon>
        <taxon>Durocryptodira</taxon>
        <taxon>Testudinoidea</taxon>
        <taxon>Emydidae</taxon>
        <taxon>Terrapene</taxon>
    </lineage>
</organism>
<dbReference type="Proteomes" id="UP000472274">
    <property type="component" value="Unplaced"/>
</dbReference>
<evidence type="ECO:0000313" key="5">
    <source>
        <dbReference type="Ensembl" id="ENSTMTP00000026795.1"/>
    </source>
</evidence>
<dbReference type="PANTHER" id="PTHR23266">
    <property type="entry name" value="IMMUNOGLOBULIN HEAVY CHAIN"/>
    <property type="match status" value="1"/>
</dbReference>
<dbReference type="InterPro" id="IPR013783">
    <property type="entry name" value="Ig-like_fold"/>
</dbReference>
<dbReference type="GO" id="GO:0005576">
    <property type="term" value="C:extracellular region"/>
    <property type="evidence" value="ECO:0007669"/>
    <property type="project" value="UniProtKB-ARBA"/>
</dbReference>
<dbReference type="InterPro" id="IPR003599">
    <property type="entry name" value="Ig_sub"/>
</dbReference>
<name>A0A674JZH0_9SAUR</name>
<evidence type="ECO:0000256" key="2">
    <source>
        <dbReference type="ARBA" id="ARBA00023130"/>
    </source>
</evidence>
<dbReference type="GO" id="GO:0019814">
    <property type="term" value="C:immunoglobulin complex"/>
    <property type="evidence" value="ECO:0007669"/>
    <property type="project" value="UniProtKB-KW"/>
</dbReference>
<dbReference type="SUPFAM" id="SSF48726">
    <property type="entry name" value="Immunoglobulin"/>
    <property type="match status" value="1"/>
</dbReference>
<evidence type="ECO:0000256" key="3">
    <source>
        <dbReference type="ARBA" id="ARBA00043265"/>
    </source>
</evidence>
<dbReference type="GO" id="GO:0002250">
    <property type="term" value="P:adaptive immune response"/>
    <property type="evidence" value="ECO:0007669"/>
    <property type="project" value="UniProtKB-KW"/>
</dbReference>
<dbReference type="InterPro" id="IPR013106">
    <property type="entry name" value="Ig_V-set"/>
</dbReference>
<dbReference type="AlphaFoldDB" id="A0A674JZH0"/>
<keyword evidence="2" id="KW-1064">Adaptive immunity</keyword>
<dbReference type="SMART" id="SM00409">
    <property type="entry name" value="IG"/>
    <property type="match status" value="1"/>
</dbReference>
<accession>A0A674JZH0</accession>
<keyword evidence="3" id="KW-1280">Immunoglobulin</keyword>
<dbReference type="Pfam" id="PF07686">
    <property type="entry name" value="V-set"/>
    <property type="match status" value="1"/>
</dbReference>
<dbReference type="FunFam" id="2.60.40.10:FF:002198">
    <property type="entry name" value="Immunoglobulin heavy variable 5-2"/>
    <property type="match status" value="1"/>
</dbReference>
<evidence type="ECO:0000313" key="6">
    <source>
        <dbReference type="Proteomes" id="UP000472274"/>
    </source>
</evidence>
<protein>
    <recommendedName>
        <fullName evidence="4">Ig-like domain-containing protein</fullName>
    </recommendedName>
</protein>
<dbReference type="InterPro" id="IPR007110">
    <property type="entry name" value="Ig-like_dom"/>
</dbReference>
<dbReference type="InParanoid" id="A0A674JZH0"/>
<evidence type="ECO:0000259" key="4">
    <source>
        <dbReference type="PROSITE" id="PS50835"/>
    </source>
</evidence>
<reference evidence="5" key="2">
    <citation type="submission" date="2025-09" db="UniProtKB">
        <authorList>
            <consortium name="Ensembl"/>
        </authorList>
    </citation>
    <scope>IDENTIFICATION</scope>
</reference>
<dbReference type="Gene3D" id="2.60.40.10">
    <property type="entry name" value="Immunoglobulins"/>
    <property type="match status" value="1"/>
</dbReference>
<proteinExistence type="predicted"/>
<dbReference type="GeneTree" id="ENSGT01050000244936"/>
<dbReference type="InterPro" id="IPR050199">
    <property type="entry name" value="IgHV"/>
</dbReference>
<dbReference type="InterPro" id="IPR036179">
    <property type="entry name" value="Ig-like_dom_sf"/>
</dbReference>
<reference evidence="5" key="1">
    <citation type="submission" date="2025-08" db="UniProtKB">
        <authorList>
            <consortium name="Ensembl"/>
        </authorList>
    </citation>
    <scope>IDENTIFICATION</scope>
</reference>
<evidence type="ECO:0000256" key="1">
    <source>
        <dbReference type="ARBA" id="ARBA00022859"/>
    </source>
</evidence>
<feature type="domain" description="Ig-like" evidence="4">
    <location>
        <begin position="15"/>
        <end position="118"/>
    </location>
</feature>
<keyword evidence="1" id="KW-0391">Immunity</keyword>
<dbReference type="SMART" id="SM00406">
    <property type="entry name" value="IGv"/>
    <property type="match status" value="1"/>
</dbReference>
<sequence length="120" mass="13066">QVQLEESGGGVKRLGESLHITCITSGFPFSDSYLSWLRQAPRKGLEWVGDINPDGSDIRYLDSVKGRFTISRNNSKSELYLQMSGLKPEDAAIYYCATDTVKLPSPGSHAGAAQKVISSL</sequence>
<dbReference type="PROSITE" id="PS50835">
    <property type="entry name" value="IG_LIKE"/>
    <property type="match status" value="1"/>
</dbReference>
<dbReference type="Ensembl" id="ENSTMTT00000027763.1">
    <property type="protein sequence ID" value="ENSTMTP00000026795.1"/>
    <property type="gene ID" value="ENSTMTG00000019581.1"/>
</dbReference>
<keyword evidence="6" id="KW-1185">Reference proteome</keyword>